<dbReference type="Gene3D" id="2.170.220.10">
    <property type="match status" value="1"/>
</dbReference>
<comment type="caution">
    <text evidence="9">Lacks conserved residue(s) required for the propagation of feature annotation.</text>
</comment>
<evidence type="ECO:0000256" key="8">
    <source>
        <dbReference type="ARBA" id="ARBA00023146"/>
    </source>
</evidence>
<feature type="domain" description="Methionyl/Leucyl tRNA synthetase" evidence="10">
    <location>
        <begin position="5"/>
        <end position="363"/>
    </location>
</feature>
<organism evidence="12 13">
    <name type="scientific">Sphingomonas aliaeris</name>
    <dbReference type="NCBI Taxonomy" id="2759526"/>
    <lineage>
        <taxon>Bacteria</taxon>
        <taxon>Pseudomonadati</taxon>
        <taxon>Pseudomonadota</taxon>
        <taxon>Alphaproteobacteria</taxon>
        <taxon>Sphingomonadales</taxon>
        <taxon>Sphingomonadaceae</taxon>
        <taxon>Sphingomonas</taxon>
    </lineage>
</organism>
<dbReference type="PROSITE" id="PS00178">
    <property type="entry name" value="AA_TRNA_LIGASE_I"/>
    <property type="match status" value="1"/>
</dbReference>
<evidence type="ECO:0000256" key="2">
    <source>
        <dbReference type="ARBA" id="ARBA00004496"/>
    </source>
</evidence>
<keyword evidence="6 9" id="KW-0067">ATP-binding</keyword>
<evidence type="ECO:0000259" key="11">
    <source>
        <dbReference type="Pfam" id="PF19303"/>
    </source>
</evidence>
<protein>
    <recommendedName>
        <fullName evidence="9">Methionine--tRNA ligase</fullName>
        <ecNumber evidence="9">6.1.1.10</ecNumber>
    </recommendedName>
    <alternativeName>
        <fullName evidence="9">Methionyl-tRNA synthetase</fullName>
        <shortName evidence="9">MetRS</shortName>
    </alternativeName>
</protein>
<dbReference type="HAMAP" id="MF_01228">
    <property type="entry name" value="Met_tRNA_synth_type2"/>
    <property type="match status" value="1"/>
</dbReference>
<keyword evidence="3 9" id="KW-0963">Cytoplasm</keyword>
<keyword evidence="4 9" id="KW-0436">Ligase</keyword>
<keyword evidence="7 9" id="KW-0648">Protein biosynthesis</keyword>
<evidence type="ECO:0000313" key="12">
    <source>
        <dbReference type="EMBL" id="QQV75815.1"/>
    </source>
</evidence>
<dbReference type="Proteomes" id="UP000595894">
    <property type="component" value="Chromosome"/>
</dbReference>
<feature type="short sequence motif" description="'KMSKS' region" evidence="9">
    <location>
        <begin position="299"/>
        <end position="303"/>
    </location>
</feature>
<dbReference type="GO" id="GO:0006431">
    <property type="term" value="P:methionyl-tRNA aminoacylation"/>
    <property type="evidence" value="ECO:0007669"/>
    <property type="project" value="UniProtKB-UniRule"/>
</dbReference>
<proteinExistence type="inferred from homology"/>
<dbReference type="SUPFAM" id="SSF52374">
    <property type="entry name" value="Nucleotidylyl transferase"/>
    <property type="match status" value="1"/>
</dbReference>
<dbReference type="GO" id="GO:0004825">
    <property type="term" value="F:methionine-tRNA ligase activity"/>
    <property type="evidence" value="ECO:0007669"/>
    <property type="project" value="UniProtKB-UniRule"/>
</dbReference>
<evidence type="ECO:0000256" key="3">
    <source>
        <dbReference type="ARBA" id="ARBA00022490"/>
    </source>
</evidence>
<comment type="similarity">
    <text evidence="9">Belongs to the class-I aminoacyl-tRNA synthetase family. MetG type 2B subfamily.</text>
</comment>
<evidence type="ECO:0000256" key="6">
    <source>
        <dbReference type="ARBA" id="ARBA00022840"/>
    </source>
</evidence>
<dbReference type="InterPro" id="IPR009080">
    <property type="entry name" value="tRNAsynth_Ia_anticodon-bd"/>
</dbReference>
<dbReference type="Pfam" id="PF09334">
    <property type="entry name" value="tRNA-synt_1g"/>
    <property type="match status" value="1"/>
</dbReference>
<name>A0A974NRN8_9SPHN</name>
<gene>
    <name evidence="9" type="primary">metG</name>
    <name evidence="12" type="ORF">H5J25_09235</name>
</gene>
<evidence type="ECO:0000256" key="1">
    <source>
        <dbReference type="ARBA" id="ARBA00003314"/>
    </source>
</evidence>
<dbReference type="PANTHER" id="PTHR43326:SF1">
    <property type="entry name" value="METHIONINE--TRNA LIGASE, MITOCHONDRIAL"/>
    <property type="match status" value="1"/>
</dbReference>
<keyword evidence="13" id="KW-1185">Reference proteome</keyword>
<comment type="subcellular location">
    <subcellularLocation>
        <location evidence="2 9">Cytoplasm</location>
    </subcellularLocation>
</comment>
<dbReference type="RefSeq" id="WP_202090385.1">
    <property type="nucleotide sequence ID" value="NZ_CP061035.1"/>
</dbReference>
<accession>A0A974NRN8</accession>
<sequence>MAEPYYITTAISYPNGRPHIGHAYEAIAADAIARFHRQAGRDVRFQTGTDEHGLKMVQTARDRGVEVADLAAEMSGHFKAMDDALNISYDRFIRTTEPDHHRASQAIWQAMEANDDLYLSRYEGWYSVRDEAFYDEKELIDGEGGAKLSPQGTPVDWTAEESWFFRLSRYQQPLLDHIAANPDFIRPESRRNEVVKFIEGGLSDLSVSRTSFDWGVKVPGSDGHVMYVWVDALTNYLTGAGYPDDMDGVTKWWPADLHLIGKDIVRFHAVYWPAFLLSVKLALPKTVFGHGFLLHRGEKMSKSIGNVVDPIELSNAFGVDALRYFLLREVSFGQDGSYSAEAIVTRVNAELANSFGNLAQRTLSFIAKNLEGALPQPGRSDPADAELLATVRDATTIFRNEFSDLALSQAIEAWMRGVFACNQYIDVQAPWALRKTDPDRMHAVLGTLVRAIRDLAITILPAVPASAGKVLDQIGAIGRDHAALDDSGWYDMLAASDFRIVAPQGVFPRLEVPAEPA</sequence>
<dbReference type="SUPFAM" id="SSF47323">
    <property type="entry name" value="Anticodon-binding domain of a subclass of class I aminoacyl-tRNA synthetases"/>
    <property type="match status" value="1"/>
</dbReference>
<comment type="catalytic activity">
    <reaction evidence="9">
        <text>tRNA(Met) + L-methionine + ATP = L-methionyl-tRNA(Met) + AMP + diphosphate</text>
        <dbReference type="Rhea" id="RHEA:13481"/>
        <dbReference type="Rhea" id="RHEA-COMP:9667"/>
        <dbReference type="Rhea" id="RHEA-COMP:9698"/>
        <dbReference type="ChEBI" id="CHEBI:30616"/>
        <dbReference type="ChEBI" id="CHEBI:33019"/>
        <dbReference type="ChEBI" id="CHEBI:57844"/>
        <dbReference type="ChEBI" id="CHEBI:78442"/>
        <dbReference type="ChEBI" id="CHEBI:78530"/>
        <dbReference type="ChEBI" id="CHEBI:456215"/>
        <dbReference type="EC" id="6.1.1.10"/>
    </reaction>
</comment>
<comment type="function">
    <text evidence="1 9">Is required not only for elongation of protein synthesis but also for the initiation of all mRNA translation through initiator tRNA(fMet) aminoacylation.</text>
</comment>
<dbReference type="InterPro" id="IPR014729">
    <property type="entry name" value="Rossmann-like_a/b/a_fold"/>
</dbReference>
<dbReference type="CDD" id="cd00814">
    <property type="entry name" value="MetRS_core"/>
    <property type="match status" value="1"/>
</dbReference>
<evidence type="ECO:0000259" key="10">
    <source>
        <dbReference type="Pfam" id="PF09334"/>
    </source>
</evidence>
<keyword evidence="5 9" id="KW-0547">Nucleotide-binding</keyword>
<evidence type="ECO:0000256" key="7">
    <source>
        <dbReference type="ARBA" id="ARBA00022917"/>
    </source>
</evidence>
<dbReference type="Gene3D" id="1.10.730.10">
    <property type="entry name" value="Isoleucyl-tRNA Synthetase, Domain 1"/>
    <property type="match status" value="1"/>
</dbReference>
<dbReference type="InterPro" id="IPR014758">
    <property type="entry name" value="Met-tRNA_synth"/>
</dbReference>
<dbReference type="EC" id="6.1.1.10" evidence="9"/>
<evidence type="ECO:0000256" key="4">
    <source>
        <dbReference type="ARBA" id="ARBA00022598"/>
    </source>
</evidence>
<dbReference type="PRINTS" id="PR01041">
    <property type="entry name" value="TRNASYNTHMET"/>
</dbReference>
<dbReference type="PANTHER" id="PTHR43326">
    <property type="entry name" value="METHIONYL-TRNA SYNTHETASE"/>
    <property type="match status" value="1"/>
</dbReference>
<evidence type="ECO:0000313" key="13">
    <source>
        <dbReference type="Proteomes" id="UP000595894"/>
    </source>
</evidence>
<dbReference type="GO" id="GO:0005737">
    <property type="term" value="C:cytoplasm"/>
    <property type="evidence" value="ECO:0007669"/>
    <property type="project" value="UniProtKB-SubCell"/>
</dbReference>
<evidence type="ECO:0000256" key="9">
    <source>
        <dbReference type="HAMAP-Rule" id="MF_01228"/>
    </source>
</evidence>
<feature type="domain" description="Methionyl-tRNA synthetase anticodon-binding" evidence="11">
    <location>
        <begin position="375"/>
        <end position="488"/>
    </location>
</feature>
<dbReference type="InterPro" id="IPR033911">
    <property type="entry name" value="MetRS_core"/>
</dbReference>
<dbReference type="EMBL" id="CP061035">
    <property type="protein sequence ID" value="QQV75815.1"/>
    <property type="molecule type" value="Genomic_DNA"/>
</dbReference>
<dbReference type="KEGG" id="sari:H5J25_09235"/>
<dbReference type="Gene3D" id="3.40.50.620">
    <property type="entry name" value="HUPs"/>
    <property type="match status" value="1"/>
</dbReference>
<dbReference type="InterPro" id="IPR041872">
    <property type="entry name" value="Anticodon_Met"/>
</dbReference>
<evidence type="ECO:0000256" key="5">
    <source>
        <dbReference type="ARBA" id="ARBA00022741"/>
    </source>
</evidence>
<dbReference type="NCBIfam" id="NF008900">
    <property type="entry name" value="PRK12267.1"/>
    <property type="match status" value="1"/>
</dbReference>
<keyword evidence="8 9" id="KW-0030">Aminoacyl-tRNA synthetase</keyword>
<dbReference type="InterPro" id="IPR023457">
    <property type="entry name" value="Met-tRNA_synth_2"/>
</dbReference>
<reference evidence="13" key="1">
    <citation type="submission" date="2020-09" db="EMBL/GenBank/DDBJ databases">
        <title>Sphingomonas sp., a new species isolated from pork steak.</title>
        <authorList>
            <person name="Heidler von Heilborn D."/>
        </authorList>
    </citation>
    <scope>NUCLEOTIDE SEQUENCE [LARGE SCALE GENOMIC DNA]</scope>
</reference>
<comment type="subunit">
    <text evidence="9">Monomer.</text>
</comment>
<dbReference type="CDD" id="cd07957">
    <property type="entry name" value="Anticodon_Ia_Met"/>
    <property type="match status" value="1"/>
</dbReference>
<dbReference type="InterPro" id="IPR001412">
    <property type="entry name" value="aa-tRNA-synth_I_CS"/>
</dbReference>
<feature type="short sequence motif" description="'HIGH' region" evidence="9">
    <location>
        <begin position="12"/>
        <end position="22"/>
    </location>
</feature>
<dbReference type="Pfam" id="PF19303">
    <property type="entry name" value="Anticodon_3"/>
    <property type="match status" value="1"/>
</dbReference>
<dbReference type="GO" id="GO:0005524">
    <property type="term" value="F:ATP binding"/>
    <property type="evidence" value="ECO:0007669"/>
    <property type="project" value="UniProtKB-UniRule"/>
</dbReference>
<dbReference type="NCBIfam" id="TIGR00398">
    <property type="entry name" value="metG"/>
    <property type="match status" value="1"/>
</dbReference>
<dbReference type="FunFam" id="2.170.220.10:FF:000002">
    <property type="entry name" value="Methionine--tRNA ligase"/>
    <property type="match status" value="1"/>
</dbReference>
<dbReference type="AlphaFoldDB" id="A0A974NRN8"/>
<dbReference type="InterPro" id="IPR015413">
    <property type="entry name" value="Methionyl/Leucyl_tRNA_Synth"/>
</dbReference>